<feature type="region of interest" description="Disordered" evidence="1">
    <location>
        <begin position="196"/>
        <end position="246"/>
    </location>
</feature>
<keyword evidence="2" id="KW-1133">Transmembrane helix</keyword>
<dbReference type="EMBL" id="CP092625">
    <property type="protein sequence ID" value="UMM43266.1"/>
    <property type="molecule type" value="Genomic_DNA"/>
</dbReference>
<gene>
    <name evidence="3" type="ORF">L5515_018831</name>
</gene>
<dbReference type="Proteomes" id="UP000829354">
    <property type="component" value="Chromosome X"/>
</dbReference>
<feature type="transmembrane region" description="Helical" evidence="2">
    <location>
        <begin position="122"/>
        <end position="145"/>
    </location>
</feature>
<keyword evidence="4" id="KW-1185">Reference proteome</keyword>
<feature type="transmembrane region" description="Helical" evidence="2">
    <location>
        <begin position="88"/>
        <end position="110"/>
    </location>
</feature>
<name>A0AAE9JUQ9_CAEBR</name>
<dbReference type="AlphaFoldDB" id="A0AAE9JUQ9"/>
<evidence type="ECO:0000313" key="4">
    <source>
        <dbReference type="Proteomes" id="UP000829354"/>
    </source>
</evidence>
<feature type="compositionally biased region" description="Polar residues" evidence="1">
    <location>
        <begin position="225"/>
        <end position="235"/>
    </location>
</feature>
<accession>A0AAE9JUQ9</accession>
<feature type="region of interest" description="Disordered" evidence="1">
    <location>
        <begin position="1"/>
        <end position="29"/>
    </location>
</feature>
<evidence type="ECO:0000256" key="2">
    <source>
        <dbReference type="SAM" id="Phobius"/>
    </source>
</evidence>
<protein>
    <submittedName>
        <fullName evidence="3">Uncharacterized protein</fullName>
    </submittedName>
</protein>
<proteinExistence type="predicted"/>
<keyword evidence="2" id="KW-0812">Transmembrane</keyword>
<evidence type="ECO:0000256" key="1">
    <source>
        <dbReference type="SAM" id="MobiDB-lite"/>
    </source>
</evidence>
<keyword evidence="2" id="KW-0472">Membrane</keyword>
<feature type="transmembrane region" description="Helical" evidence="2">
    <location>
        <begin position="46"/>
        <end position="68"/>
    </location>
</feature>
<sequence>MPYGFHLGSSSDKKQAETSHFSPDYGSTGSMSDCVAQCTKTISKNLLVLAVLLVETVVIILSLVFTILNLFNSDESGYKSYHPDLSEIVGYSLLQPIFVYQILWLASNIVSVISLHIQKPYIFFFTLIVPIIGLTLCVIFLVPSVNHLVSHHFDVSGFFMGFVCALAVFVIAFILFTIARISTFRKMVKNMKVVQTTTEKSPEDPQSEAPEPEPTRVKDPDEISVSFSRRSTMSMNDERFVPPPRR</sequence>
<evidence type="ECO:0000313" key="3">
    <source>
        <dbReference type="EMBL" id="UMM43266.1"/>
    </source>
</evidence>
<feature type="transmembrane region" description="Helical" evidence="2">
    <location>
        <begin position="157"/>
        <end position="179"/>
    </location>
</feature>
<organism evidence="3 4">
    <name type="scientific">Caenorhabditis briggsae</name>
    <dbReference type="NCBI Taxonomy" id="6238"/>
    <lineage>
        <taxon>Eukaryota</taxon>
        <taxon>Metazoa</taxon>
        <taxon>Ecdysozoa</taxon>
        <taxon>Nematoda</taxon>
        <taxon>Chromadorea</taxon>
        <taxon>Rhabditida</taxon>
        <taxon>Rhabditina</taxon>
        <taxon>Rhabditomorpha</taxon>
        <taxon>Rhabditoidea</taxon>
        <taxon>Rhabditidae</taxon>
        <taxon>Peloderinae</taxon>
        <taxon>Caenorhabditis</taxon>
    </lineage>
</organism>
<feature type="compositionally biased region" description="Polar residues" evidence="1">
    <location>
        <begin position="18"/>
        <end position="29"/>
    </location>
</feature>
<reference evidence="3 4" key="1">
    <citation type="submission" date="2022-04" db="EMBL/GenBank/DDBJ databases">
        <title>Chromosome-level reference genomes for two strains of Caenorhabditis briggsae: an improved platform for comparative genomics.</title>
        <authorList>
            <person name="Stevens L."/>
            <person name="Andersen E."/>
        </authorList>
    </citation>
    <scope>NUCLEOTIDE SEQUENCE [LARGE SCALE GENOMIC DNA]</scope>
    <source>
        <strain evidence="3">VX34</strain>
        <tissue evidence="3">Whole-organism</tissue>
    </source>
</reference>